<feature type="compositionally biased region" description="Low complexity" evidence="1">
    <location>
        <begin position="327"/>
        <end position="336"/>
    </location>
</feature>
<dbReference type="CDD" id="cd15482">
    <property type="entry name" value="Sialidase_non-viral"/>
    <property type="match status" value="1"/>
</dbReference>
<gene>
    <name evidence="2" type="ORF">ACFFTR_21220</name>
</gene>
<dbReference type="SUPFAM" id="SSF110296">
    <property type="entry name" value="Oligoxyloglucan reducing end-specific cellobiohydrolase"/>
    <property type="match status" value="1"/>
</dbReference>
<accession>A0ABV5M9R9</accession>
<sequence length="583" mass="62909">MRRVVALVLGLAVVAAVSGFGRPGPPSWRLLDSGSTARFRGLSAVSDRIAWVSGTGGIVLRTVDGGRTWRSVGPPDTAALQFRDIEAFDAFHAVILSIGNGEDSRVYRTDDGGRTWTETFRNTDPAAFYDCMAFADARHGLALGDPVDGHFQLLATDDGGRHWDVQSVAVPALDDEFAFAASGTCLAATGRDAWFATGGAARARVFHSGDLGRHWSVVDSPIPSGPTAGIYSLAFRDARHGLAVGGDYNAPATAPNGAALTRDGGRTWTAARTVPGEYRSGVAGPRRSPSRSARRAATSPATAAAPGPASTPAASTRWPAPAPRAGPPARRAASPGCRDGRRAAVNRNGTPQRAGERVRPADRRTRAGRSPTRGSKAPGPRLRDVAQPLRAPDLAQHRQHRGRPGFLGHLALQPVGRGRQLAPIHRPARLQRLEQRPLVHPPPDEPVGAHHVEHRLRPCAERRRRVQRFASPVDELHQYRLRHEPLRFSEQRRDERRVVMHRTVPHRRAELTQSGLPAGRVVIEGHPARVPARADGTARSRTRASRAITAPTATCLRTDRNRLTRRGMDRRAVLNGAANHAVE</sequence>
<proteinExistence type="predicted"/>
<evidence type="ECO:0000313" key="3">
    <source>
        <dbReference type="Proteomes" id="UP001589608"/>
    </source>
</evidence>
<dbReference type="PANTHER" id="PTHR47199:SF2">
    <property type="entry name" value="PHOTOSYSTEM II STABILITY_ASSEMBLY FACTOR HCF136, CHLOROPLASTIC"/>
    <property type="match status" value="1"/>
</dbReference>
<dbReference type="RefSeq" id="WP_246655488.1">
    <property type="nucleotide sequence ID" value="NZ_CP061913.1"/>
</dbReference>
<evidence type="ECO:0000256" key="1">
    <source>
        <dbReference type="SAM" id="MobiDB-lite"/>
    </source>
</evidence>
<dbReference type="PANTHER" id="PTHR47199">
    <property type="entry name" value="PHOTOSYSTEM II STABILITY/ASSEMBLY FACTOR HCF136, CHLOROPLASTIC"/>
    <property type="match status" value="1"/>
</dbReference>
<comment type="caution">
    <text evidence="2">The sequence shown here is derived from an EMBL/GenBank/DDBJ whole genome shotgun (WGS) entry which is preliminary data.</text>
</comment>
<dbReference type="Gene3D" id="2.130.10.10">
    <property type="entry name" value="YVTN repeat-like/Quinoprotein amine dehydrogenase"/>
    <property type="match status" value="2"/>
</dbReference>
<dbReference type="EMBL" id="JBHMCA010000043">
    <property type="protein sequence ID" value="MFB9445607.1"/>
    <property type="molecule type" value="Genomic_DNA"/>
</dbReference>
<organism evidence="2 3">
    <name type="scientific">Dactylosporangium vinaceum</name>
    <dbReference type="NCBI Taxonomy" id="53362"/>
    <lineage>
        <taxon>Bacteria</taxon>
        <taxon>Bacillati</taxon>
        <taxon>Actinomycetota</taxon>
        <taxon>Actinomycetes</taxon>
        <taxon>Micromonosporales</taxon>
        <taxon>Micromonosporaceae</taxon>
        <taxon>Dactylosporangium</taxon>
    </lineage>
</organism>
<keyword evidence="3" id="KW-1185">Reference proteome</keyword>
<dbReference type="Proteomes" id="UP001589608">
    <property type="component" value="Unassembled WGS sequence"/>
</dbReference>
<name>A0ABV5M9R9_9ACTN</name>
<dbReference type="InterPro" id="IPR015943">
    <property type="entry name" value="WD40/YVTN_repeat-like_dom_sf"/>
</dbReference>
<feature type="compositionally biased region" description="Basic and acidic residues" evidence="1">
    <location>
        <begin position="354"/>
        <end position="365"/>
    </location>
</feature>
<feature type="region of interest" description="Disordered" evidence="1">
    <location>
        <begin position="271"/>
        <end position="389"/>
    </location>
</feature>
<protein>
    <submittedName>
        <fullName evidence="2">WD40/YVTN/BNR-like repeat-containing protein</fullName>
    </submittedName>
</protein>
<feature type="compositionally biased region" description="Low complexity" evidence="1">
    <location>
        <begin position="295"/>
        <end position="319"/>
    </location>
</feature>
<reference evidence="2 3" key="1">
    <citation type="submission" date="2024-09" db="EMBL/GenBank/DDBJ databases">
        <authorList>
            <person name="Sun Q."/>
            <person name="Mori K."/>
        </authorList>
    </citation>
    <scope>NUCLEOTIDE SEQUENCE [LARGE SCALE GENOMIC DNA]</scope>
    <source>
        <strain evidence="2 3">JCM 3307</strain>
    </source>
</reference>
<evidence type="ECO:0000313" key="2">
    <source>
        <dbReference type="EMBL" id="MFB9445607.1"/>
    </source>
</evidence>